<dbReference type="GeneID" id="122135921"/>
<dbReference type="AlphaFoldDB" id="A0A9Q9ZT54"/>
<proteinExistence type="predicted"/>
<dbReference type="Pfam" id="PF04103">
    <property type="entry name" value="CD20"/>
    <property type="match status" value="1"/>
</dbReference>
<keyword evidence="2 5" id="KW-0812">Transmembrane</keyword>
<evidence type="ECO:0000256" key="5">
    <source>
        <dbReference type="SAM" id="Phobius"/>
    </source>
</evidence>
<dbReference type="OrthoDB" id="8839529at2759"/>
<protein>
    <submittedName>
        <fullName evidence="6">Uncharacterized protein si:dkey-9i23.16 isoform X1</fullName>
    </submittedName>
</protein>
<dbReference type="KEGG" id="ccar:122135921"/>
<accession>A0A9Q9ZT54</accession>
<dbReference type="InterPro" id="IPR007237">
    <property type="entry name" value="CD20-like"/>
</dbReference>
<evidence type="ECO:0000313" key="6">
    <source>
        <dbReference type="RefSeq" id="XP_042573037.1"/>
    </source>
</evidence>
<sequence>MIWTLKCFCFLVPQLNFRWVVRMSSNQMPSADLDPPKFHRLFKFYDPEVVALTTILLGLFQLLLTIPAYNISLDIKYFFMCPLCVGSVSVIAGSFGMASERTPKRELLKNSLISGLAGLVGTLIGLIMYGYAASTSLDIPPCSHESLEYHTCPETIFQNFYKTISGQLLFYNIAALVLHCFLSFSAFKGLRIH</sequence>
<feature type="transmembrane region" description="Helical" evidence="5">
    <location>
        <begin position="168"/>
        <end position="187"/>
    </location>
</feature>
<name>A0A9Q9ZT54_CYPCA</name>
<organism evidence="6">
    <name type="scientific">Cyprinus carpio</name>
    <name type="common">Common carp</name>
    <dbReference type="NCBI Taxonomy" id="7962"/>
    <lineage>
        <taxon>Eukaryota</taxon>
        <taxon>Metazoa</taxon>
        <taxon>Chordata</taxon>
        <taxon>Craniata</taxon>
        <taxon>Vertebrata</taxon>
        <taxon>Euteleostomi</taxon>
        <taxon>Actinopterygii</taxon>
        <taxon>Neopterygii</taxon>
        <taxon>Teleostei</taxon>
        <taxon>Ostariophysi</taxon>
        <taxon>Cypriniformes</taxon>
        <taxon>Cyprinidae</taxon>
        <taxon>Cyprininae</taxon>
        <taxon>Cyprinus</taxon>
    </lineage>
</organism>
<comment type="subcellular location">
    <subcellularLocation>
        <location evidence="1">Membrane</location>
        <topology evidence="1">Multi-pass membrane protein</topology>
    </subcellularLocation>
</comment>
<keyword evidence="3 5" id="KW-1133">Transmembrane helix</keyword>
<reference evidence="6" key="1">
    <citation type="submission" date="2025-08" db="UniProtKB">
        <authorList>
            <consortium name="RefSeq"/>
        </authorList>
    </citation>
    <scope>IDENTIFICATION</scope>
    <source>
        <tissue evidence="6">Muscle</tissue>
    </source>
</reference>
<feature type="transmembrane region" description="Helical" evidence="5">
    <location>
        <begin position="110"/>
        <end position="131"/>
    </location>
</feature>
<dbReference type="Proteomes" id="UP001155660">
    <property type="component" value="Chromosome B1"/>
</dbReference>
<feature type="transmembrane region" description="Helical" evidence="5">
    <location>
        <begin position="77"/>
        <end position="98"/>
    </location>
</feature>
<gene>
    <name evidence="6" type="primary">si:dkey-9i23.16</name>
</gene>
<keyword evidence="4 5" id="KW-0472">Membrane</keyword>
<feature type="transmembrane region" description="Helical" evidence="5">
    <location>
        <begin position="49"/>
        <end position="71"/>
    </location>
</feature>
<evidence type="ECO:0000256" key="2">
    <source>
        <dbReference type="ARBA" id="ARBA00022692"/>
    </source>
</evidence>
<evidence type="ECO:0000256" key="3">
    <source>
        <dbReference type="ARBA" id="ARBA00022989"/>
    </source>
</evidence>
<dbReference type="RefSeq" id="XP_042573037.1">
    <property type="nucleotide sequence ID" value="XM_042717103.1"/>
</dbReference>
<evidence type="ECO:0000256" key="4">
    <source>
        <dbReference type="ARBA" id="ARBA00023136"/>
    </source>
</evidence>
<evidence type="ECO:0000256" key="1">
    <source>
        <dbReference type="ARBA" id="ARBA00004141"/>
    </source>
</evidence>
<dbReference type="GO" id="GO:0016020">
    <property type="term" value="C:membrane"/>
    <property type="evidence" value="ECO:0007669"/>
    <property type="project" value="UniProtKB-SubCell"/>
</dbReference>